<name>A0ABQ8JSX5_DERPT</name>
<organism evidence="1 2">
    <name type="scientific">Dermatophagoides pteronyssinus</name>
    <name type="common">European house dust mite</name>
    <dbReference type="NCBI Taxonomy" id="6956"/>
    <lineage>
        <taxon>Eukaryota</taxon>
        <taxon>Metazoa</taxon>
        <taxon>Ecdysozoa</taxon>
        <taxon>Arthropoda</taxon>
        <taxon>Chelicerata</taxon>
        <taxon>Arachnida</taxon>
        <taxon>Acari</taxon>
        <taxon>Acariformes</taxon>
        <taxon>Sarcoptiformes</taxon>
        <taxon>Astigmata</taxon>
        <taxon>Psoroptidia</taxon>
        <taxon>Analgoidea</taxon>
        <taxon>Pyroglyphidae</taxon>
        <taxon>Dermatophagoidinae</taxon>
        <taxon>Dermatophagoides</taxon>
    </lineage>
</organism>
<evidence type="ECO:0000313" key="1">
    <source>
        <dbReference type="EMBL" id="KAH9425713.1"/>
    </source>
</evidence>
<keyword evidence="2" id="KW-1185">Reference proteome</keyword>
<evidence type="ECO:0000313" key="2">
    <source>
        <dbReference type="Proteomes" id="UP000887458"/>
    </source>
</evidence>
<proteinExistence type="predicted"/>
<gene>
    <name evidence="1" type="ORF">DERP_004930</name>
</gene>
<reference evidence="1 2" key="2">
    <citation type="journal article" date="2022" name="Mol. Biol. Evol.">
        <title>Comparative Genomics Reveals Insights into the Divergent Evolution of Astigmatic Mites and Household Pest Adaptations.</title>
        <authorList>
            <person name="Xiong Q."/>
            <person name="Wan A.T."/>
            <person name="Liu X."/>
            <person name="Fung C.S."/>
            <person name="Xiao X."/>
            <person name="Malainual N."/>
            <person name="Hou J."/>
            <person name="Wang L."/>
            <person name="Wang M."/>
            <person name="Yang K.Y."/>
            <person name="Cui Y."/>
            <person name="Leung E.L."/>
            <person name="Nong W."/>
            <person name="Shin S.K."/>
            <person name="Au S.W."/>
            <person name="Jeong K.Y."/>
            <person name="Chew F.T."/>
            <person name="Hui J.H."/>
            <person name="Leung T.F."/>
            <person name="Tungtrongchitr A."/>
            <person name="Zhong N."/>
            <person name="Liu Z."/>
            <person name="Tsui S.K."/>
        </authorList>
    </citation>
    <scope>NUCLEOTIDE SEQUENCE [LARGE SCALE GENOMIC DNA]</scope>
    <source>
        <strain evidence="1">Derp</strain>
    </source>
</reference>
<dbReference type="EMBL" id="NJHN03000017">
    <property type="protein sequence ID" value="KAH9425713.1"/>
    <property type="molecule type" value="Genomic_DNA"/>
</dbReference>
<dbReference type="Proteomes" id="UP000887458">
    <property type="component" value="Unassembled WGS sequence"/>
</dbReference>
<sequence>MVFLPLPKALHLFILRDKQSVNENNKKIALSRLVFALAVVVEDVMTESSSGIGGHLPPID</sequence>
<reference evidence="1 2" key="1">
    <citation type="journal article" date="2018" name="J. Allergy Clin. Immunol.">
        <title>High-quality assembly of Dermatophagoides pteronyssinus genome and transcriptome reveals a wide range of novel allergens.</title>
        <authorList>
            <person name="Liu X.Y."/>
            <person name="Yang K.Y."/>
            <person name="Wang M.Q."/>
            <person name="Kwok J.S."/>
            <person name="Zeng X."/>
            <person name="Yang Z."/>
            <person name="Xiao X.J."/>
            <person name="Lau C.P."/>
            <person name="Li Y."/>
            <person name="Huang Z.M."/>
            <person name="Ba J.G."/>
            <person name="Yim A.K."/>
            <person name="Ouyang C.Y."/>
            <person name="Ngai S.M."/>
            <person name="Chan T.F."/>
            <person name="Leung E.L."/>
            <person name="Liu L."/>
            <person name="Liu Z.G."/>
            <person name="Tsui S.K."/>
        </authorList>
    </citation>
    <scope>NUCLEOTIDE SEQUENCE [LARGE SCALE GENOMIC DNA]</scope>
    <source>
        <strain evidence="1">Derp</strain>
    </source>
</reference>
<accession>A0ABQ8JSX5</accession>
<comment type="caution">
    <text evidence="1">The sequence shown here is derived from an EMBL/GenBank/DDBJ whole genome shotgun (WGS) entry which is preliminary data.</text>
</comment>
<protein>
    <submittedName>
        <fullName evidence="1">Uncharacterized protein</fullName>
    </submittedName>
</protein>